<name>A0A1G2CB23_9BACT</name>
<proteinExistence type="predicted"/>
<evidence type="ECO:0000313" key="1">
    <source>
        <dbReference type="EMBL" id="OGY97667.1"/>
    </source>
</evidence>
<evidence type="ECO:0000313" key="2">
    <source>
        <dbReference type="Proteomes" id="UP000176349"/>
    </source>
</evidence>
<dbReference type="PANTHER" id="PTHR36932:SF1">
    <property type="entry name" value="CAPSULAR POLYSACCHARIDE BIOSYNTHESIS PROTEIN"/>
    <property type="match status" value="1"/>
</dbReference>
<dbReference type="PANTHER" id="PTHR36932">
    <property type="entry name" value="CAPSULAR POLYSACCHARIDE BIOSYNTHESIS PROTEIN"/>
    <property type="match status" value="1"/>
</dbReference>
<dbReference type="Proteomes" id="UP000176349">
    <property type="component" value="Unassembled WGS sequence"/>
</dbReference>
<dbReference type="InterPro" id="IPR042099">
    <property type="entry name" value="ANL_N_sf"/>
</dbReference>
<dbReference type="Gene3D" id="3.40.50.12780">
    <property type="entry name" value="N-terminal domain of ligase-like"/>
    <property type="match status" value="1"/>
</dbReference>
<sequence>MKLYHFAYLKRVALDELDFAFMARVHTLPRAFIEWRQGRELRRLVSSAYERFPVYRDLWRERGARPEDIRSVNDIRSLPISSKRMFKQYPPEALLGDPPPRPNLYAWKETSGSTGEPFRFPVRAHGLLPDHRRSFYEYRFLLWRGNPLCHIVDRLKSARIDEEPARHEFSLTREELRRDPTGACQALRKFGADVLRGTPTSLFELAEYAARLPEAHRPRPRFIVSASEVLTSAVREHLADTLMGELYNSYGLEEVGGVGIECRMHDGFHIHEESILVEIVDEDGRALPPGTAGRVIVTCFNENQILPFIRYDTGDRGMILAAACPCGLSARRLSIDGRNGGFLTIGSKRFHNF</sequence>
<feature type="non-terminal residue" evidence="1">
    <location>
        <position position="353"/>
    </location>
</feature>
<protein>
    <recommendedName>
        <fullName evidence="3">AMP-dependent synthetase/ligase domain-containing protein</fullName>
    </recommendedName>
</protein>
<dbReference type="EMBL" id="MHKV01000003">
    <property type="protein sequence ID" value="OGY97667.1"/>
    <property type="molecule type" value="Genomic_DNA"/>
</dbReference>
<dbReference type="SUPFAM" id="SSF56801">
    <property type="entry name" value="Acetyl-CoA synthetase-like"/>
    <property type="match status" value="1"/>
</dbReference>
<reference evidence="1 2" key="1">
    <citation type="journal article" date="2016" name="Nat. Commun.">
        <title>Thousands of microbial genomes shed light on interconnected biogeochemical processes in an aquifer system.</title>
        <authorList>
            <person name="Anantharaman K."/>
            <person name="Brown C.T."/>
            <person name="Hug L.A."/>
            <person name="Sharon I."/>
            <person name="Castelle C.J."/>
            <person name="Probst A.J."/>
            <person name="Thomas B.C."/>
            <person name="Singh A."/>
            <person name="Wilkins M.J."/>
            <person name="Karaoz U."/>
            <person name="Brodie E.L."/>
            <person name="Williams K.H."/>
            <person name="Hubbard S.S."/>
            <person name="Banfield J.F."/>
        </authorList>
    </citation>
    <scope>NUCLEOTIDE SEQUENCE [LARGE SCALE GENOMIC DNA]</scope>
</reference>
<dbReference type="AlphaFoldDB" id="A0A1G2CB23"/>
<organism evidence="1 2">
    <name type="scientific">Candidatus Liptonbacteria bacterium GWC1_60_9</name>
    <dbReference type="NCBI Taxonomy" id="1798645"/>
    <lineage>
        <taxon>Bacteria</taxon>
        <taxon>Candidatus Liptoniibacteriota</taxon>
    </lineage>
</organism>
<evidence type="ECO:0008006" key="3">
    <source>
        <dbReference type="Google" id="ProtNLM"/>
    </source>
</evidence>
<comment type="caution">
    <text evidence="1">The sequence shown here is derived from an EMBL/GenBank/DDBJ whole genome shotgun (WGS) entry which is preliminary data.</text>
</comment>
<dbReference type="InterPro" id="IPR053158">
    <property type="entry name" value="CapK_Type1_Caps_Biosynth"/>
</dbReference>
<gene>
    <name evidence="1" type="ORF">A2128_00770</name>
</gene>
<accession>A0A1G2CB23</accession>